<dbReference type="EMBL" id="QGKX02001290">
    <property type="protein sequence ID" value="KAF3538166.1"/>
    <property type="molecule type" value="Genomic_DNA"/>
</dbReference>
<accession>A0A8S9Q8R2</accession>
<comment type="caution">
    <text evidence="1">The sequence shown here is derived from an EMBL/GenBank/DDBJ whole genome shotgun (WGS) entry which is preliminary data.</text>
</comment>
<organism evidence="1 2">
    <name type="scientific">Brassica cretica</name>
    <name type="common">Mustard</name>
    <dbReference type="NCBI Taxonomy" id="69181"/>
    <lineage>
        <taxon>Eukaryota</taxon>
        <taxon>Viridiplantae</taxon>
        <taxon>Streptophyta</taxon>
        <taxon>Embryophyta</taxon>
        <taxon>Tracheophyta</taxon>
        <taxon>Spermatophyta</taxon>
        <taxon>Magnoliopsida</taxon>
        <taxon>eudicotyledons</taxon>
        <taxon>Gunneridae</taxon>
        <taxon>Pentapetalae</taxon>
        <taxon>rosids</taxon>
        <taxon>malvids</taxon>
        <taxon>Brassicales</taxon>
        <taxon>Brassicaceae</taxon>
        <taxon>Brassiceae</taxon>
        <taxon>Brassica</taxon>
    </lineage>
</organism>
<evidence type="ECO:0000313" key="2">
    <source>
        <dbReference type="Proteomes" id="UP000712600"/>
    </source>
</evidence>
<proteinExistence type="predicted"/>
<protein>
    <submittedName>
        <fullName evidence="1">Uncharacterized protein</fullName>
    </submittedName>
</protein>
<dbReference type="Proteomes" id="UP000712600">
    <property type="component" value="Unassembled WGS sequence"/>
</dbReference>
<name>A0A8S9Q8R2_BRACR</name>
<reference evidence="1" key="1">
    <citation type="submission" date="2019-12" db="EMBL/GenBank/DDBJ databases">
        <title>Genome sequencing and annotation of Brassica cretica.</title>
        <authorList>
            <person name="Studholme D.J."/>
            <person name="Sarris P."/>
        </authorList>
    </citation>
    <scope>NUCLEOTIDE SEQUENCE</scope>
    <source>
        <strain evidence="1">PFS-109/04</strain>
        <tissue evidence="1">Leaf</tissue>
    </source>
</reference>
<gene>
    <name evidence="1" type="ORF">F2Q69_00021699</name>
</gene>
<dbReference type="AlphaFoldDB" id="A0A8S9Q8R2"/>
<sequence>MVAMNCSDQILTEARRPKLTKTNQRTRWPPLILFSKVFRTWEAAGEGLNMR</sequence>
<evidence type="ECO:0000313" key="1">
    <source>
        <dbReference type="EMBL" id="KAF3538166.1"/>
    </source>
</evidence>